<dbReference type="FunCoup" id="A0A316WGN6">
    <property type="interactions" value="201"/>
</dbReference>
<dbReference type="PROSITE" id="PS51384">
    <property type="entry name" value="FAD_FR"/>
    <property type="match status" value="1"/>
</dbReference>
<evidence type="ECO:0000256" key="7">
    <source>
        <dbReference type="ARBA" id="ARBA00022643"/>
    </source>
</evidence>
<feature type="region of interest" description="Disordered" evidence="14">
    <location>
        <begin position="46"/>
        <end position="74"/>
    </location>
</feature>
<comment type="catalytic activity">
    <reaction evidence="12">
        <text>hydrogen sulfide + 3 NADP(+) + 3 H2O = sulfite + 3 NADPH + 4 H(+)</text>
        <dbReference type="Rhea" id="RHEA:13801"/>
        <dbReference type="ChEBI" id="CHEBI:15377"/>
        <dbReference type="ChEBI" id="CHEBI:15378"/>
        <dbReference type="ChEBI" id="CHEBI:17359"/>
        <dbReference type="ChEBI" id="CHEBI:29919"/>
        <dbReference type="ChEBI" id="CHEBI:57783"/>
        <dbReference type="ChEBI" id="CHEBI:58349"/>
        <dbReference type="EC" id="1.8.1.2"/>
    </reaction>
</comment>
<dbReference type="GO" id="GO:0004783">
    <property type="term" value="F:sulfite reductase (NADPH) activity"/>
    <property type="evidence" value="ECO:0007669"/>
    <property type="project" value="UniProtKB-EC"/>
</dbReference>
<keyword evidence="8" id="KW-0274">FAD</keyword>
<dbReference type="OrthoDB" id="1856718at2759"/>
<keyword evidence="7" id="KW-0288">FMN</keyword>
<dbReference type="Gene3D" id="3.40.50.80">
    <property type="entry name" value="Nucleotide-binding domain of ferredoxin-NADP reductase (FNR) module"/>
    <property type="match status" value="1"/>
</dbReference>
<sequence>MATVHANAPFGTAAIFAGGLAVGIGGALALSRASFAPSRKVTRSTRDKAAKVLGSGSARTADETTKLDDVDPTRFGADAAKPALSKQEEAAQPAKLVAQELGVVPNSRPAQDAARILDTRMNLSGSDTKSTEEVASKSDAPVWLTGLPQAELKATSAGLIEQLAYRSSNSLFVYESATNAGFGAWAEREAKEAVAKGWVAGRPCVFSLQTRGGAGNAIAGYVAEKGTTSGAPAALKKVVSALTNAQGLVAMAPTLAALPPSDSRLVIHASAASQAVDHDDNLRVANDYASVLGATAALTGASPVGAPDFAVILSAGRQEAVDVAASIYEAGTQEHAVHVFDGAYSAREVAALSEPTLGSGTATSISAALGRRGLSHFDYYGAADATSVIVMPNGSHASAARALLSRSGVAEKVGILAVRVLRPWSDDDLLAALPASVKRVFVVDELRSGASGVLFDDVQAALLNDFTSGIVRAVQPLAFSAGQTISAGQWVSLFRAAASGPISSLATVFAESVATPAGLLGAQRVVSFLDGDASPTSYTGRLLARALRSRTTGEGSRIISRFDNFSVGGVVRSDVVLGNPGDDIFPAHLATEGGIHALVVGDISCLKGVNAFGDLASGATVILNAPGWEVEEVPTKLSPVDLQALASARARVVLVDATATADKLAGGAKSPALTKEVAAAVLLAVYLNAHSGLGLDDSVVLLQRILGVAPLGPGGLPALVEAAHAAVQPVQYEEAAWASTSADATASAAASGRASAGRYNSFTANLDAAALAAADGTIPTSRATWALPAWQNLFSEAYGLDDKSLRPDLHEQTWVVKVTENRRLTPVDYDRNVFHMELSTAGTDLKYEVGEALGVHGWNDEQEVKEFLEWYGAKGEEVISIPSLNDPARFETRTVFQLLQQRLDIFGKPGKRFYEFLGQVAKDRDDARWLKFIAAAEGNATFKKLSEVETVTYADVLRMFPSARPSLEQLLTEISPIEPRHYSIASAQSAVGESVHLLVVTVDWLTPSGSPRFGQCTRYLTNLKVGDQVTVSLKPSIMKLPPLTTQPIIMAGLGTGAAPFRAYIQARDVQRKQGLPIGPLIYCFGSRYEASEFLYGEELKAYERDGLITLLTAFSRDQKHKIYIQDRIREHSATIAKLLTASNEADKGYACLCGPTWPVPDVTQALIDGFTDQGMPADEATAKIESLKEEERYVLEVY</sequence>
<dbReference type="Pfam" id="PF00175">
    <property type="entry name" value="NAD_binding_1"/>
    <property type="match status" value="1"/>
</dbReference>
<dbReference type="GeneID" id="37034516"/>
<dbReference type="PANTHER" id="PTHR19384">
    <property type="entry name" value="NITRIC OXIDE SYNTHASE-RELATED"/>
    <property type="match status" value="1"/>
</dbReference>
<evidence type="ECO:0000256" key="1">
    <source>
        <dbReference type="ARBA" id="ARBA00001917"/>
    </source>
</evidence>
<dbReference type="PRINTS" id="PR00371">
    <property type="entry name" value="FPNCR"/>
</dbReference>
<evidence type="ECO:0000256" key="14">
    <source>
        <dbReference type="SAM" id="MobiDB-lite"/>
    </source>
</evidence>
<dbReference type="SUPFAM" id="SSF53323">
    <property type="entry name" value="Pyruvate-ferredoxin oxidoreductase, PFOR, domain III"/>
    <property type="match status" value="1"/>
</dbReference>
<comment type="pathway">
    <text evidence="3">Sulfur metabolism; hydrogen sulfide biosynthesis; hydrogen sulfide from sulfite (NADPH route): step 1/1.</text>
</comment>
<name>A0A316WGN6_9BASI</name>
<evidence type="ECO:0000256" key="2">
    <source>
        <dbReference type="ARBA" id="ARBA00001974"/>
    </source>
</evidence>
<dbReference type="SUPFAM" id="SSF52922">
    <property type="entry name" value="TK C-terminal domain-like"/>
    <property type="match status" value="1"/>
</dbReference>
<dbReference type="EC" id="1.8.1.2" evidence="4"/>
<dbReference type="FunFam" id="1.20.990.10:FF:000010">
    <property type="entry name" value="Sulfite reductase [NADPH] flavoprotein component"/>
    <property type="match status" value="1"/>
</dbReference>
<evidence type="ECO:0000313" key="17">
    <source>
        <dbReference type="Proteomes" id="UP000245783"/>
    </source>
</evidence>
<comment type="function">
    <text evidence="13">This enzyme catalyzes the 6-electron reduction of sulfite to sulfide. This is one of several activities required for the biosynthesis of L-cysteine from sulfate.</text>
</comment>
<gene>
    <name evidence="16" type="ORF">IE81DRAFT_319179</name>
</gene>
<dbReference type="InterPro" id="IPR017927">
    <property type="entry name" value="FAD-bd_FR_type"/>
</dbReference>
<keyword evidence="10" id="KW-0249">Electron transport</keyword>
<comment type="cofactor">
    <cofactor evidence="1">
        <name>FMN</name>
        <dbReference type="ChEBI" id="CHEBI:58210"/>
    </cofactor>
</comment>
<dbReference type="AlphaFoldDB" id="A0A316WGN6"/>
<dbReference type="Pfam" id="PF00667">
    <property type="entry name" value="FAD_binding_1"/>
    <property type="match status" value="1"/>
</dbReference>
<feature type="domain" description="FAD-binding FR-type" evidence="15">
    <location>
        <begin position="811"/>
        <end position="1042"/>
    </location>
</feature>
<dbReference type="InterPro" id="IPR002869">
    <property type="entry name" value="Pyrv_flavodox_OxRed_cen"/>
</dbReference>
<evidence type="ECO:0000256" key="4">
    <source>
        <dbReference type="ARBA" id="ARBA00012604"/>
    </source>
</evidence>
<dbReference type="Gene3D" id="3.40.920.10">
    <property type="entry name" value="Pyruvate-ferredoxin oxidoreductase, PFOR, domain III"/>
    <property type="match status" value="1"/>
</dbReference>
<dbReference type="GO" id="GO:0010181">
    <property type="term" value="F:FMN binding"/>
    <property type="evidence" value="ECO:0007669"/>
    <property type="project" value="TreeGrafter"/>
</dbReference>
<dbReference type="Gene3D" id="1.20.990.10">
    <property type="entry name" value="NADPH-cytochrome p450 Reductase, Chain A, domain 3"/>
    <property type="match status" value="1"/>
</dbReference>
<evidence type="ECO:0000256" key="10">
    <source>
        <dbReference type="ARBA" id="ARBA00022982"/>
    </source>
</evidence>
<dbReference type="InterPro" id="IPR039261">
    <property type="entry name" value="FNR_nucleotide-bd"/>
</dbReference>
<dbReference type="SUPFAM" id="SSF52343">
    <property type="entry name" value="Ferredoxin reductase-like, C-terminal NADP-linked domain"/>
    <property type="match status" value="1"/>
</dbReference>
<dbReference type="Gene3D" id="3.40.50.920">
    <property type="match status" value="1"/>
</dbReference>
<proteinExistence type="predicted"/>
<dbReference type="Proteomes" id="UP000245783">
    <property type="component" value="Unassembled WGS sequence"/>
</dbReference>
<keyword evidence="5" id="KW-0813">Transport</keyword>
<dbReference type="CDD" id="cd06207">
    <property type="entry name" value="CyPoR_like"/>
    <property type="match status" value="1"/>
</dbReference>
<dbReference type="EMBL" id="KZ819351">
    <property type="protein sequence ID" value="PWN46295.1"/>
    <property type="molecule type" value="Genomic_DNA"/>
</dbReference>
<evidence type="ECO:0000256" key="5">
    <source>
        <dbReference type="ARBA" id="ARBA00022448"/>
    </source>
</evidence>
<dbReference type="STRING" id="1522189.A0A316WGN6"/>
<dbReference type="SUPFAM" id="SSF63380">
    <property type="entry name" value="Riboflavin synthase domain-like"/>
    <property type="match status" value="1"/>
</dbReference>
<keyword evidence="9" id="KW-0521">NADP</keyword>
<feature type="compositionally biased region" description="Basic and acidic residues" evidence="14">
    <location>
        <begin position="60"/>
        <end position="72"/>
    </location>
</feature>
<reference evidence="16 17" key="1">
    <citation type="journal article" date="2018" name="Mol. Biol. Evol.">
        <title>Broad Genomic Sampling Reveals a Smut Pathogenic Ancestry of the Fungal Clade Ustilaginomycotina.</title>
        <authorList>
            <person name="Kijpornyongpan T."/>
            <person name="Mondo S.J."/>
            <person name="Barry K."/>
            <person name="Sandor L."/>
            <person name="Lee J."/>
            <person name="Lipzen A."/>
            <person name="Pangilinan J."/>
            <person name="LaButti K."/>
            <person name="Hainaut M."/>
            <person name="Henrissat B."/>
            <person name="Grigoriev I.V."/>
            <person name="Spatafora J.W."/>
            <person name="Aime M.C."/>
        </authorList>
    </citation>
    <scope>NUCLEOTIDE SEQUENCE [LARGE SCALE GENOMIC DNA]</scope>
    <source>
        <strain evidence="16 17">MCA 4658</strain>
    </source>
</reference>
<accession>A0A316WGN6</accession>
<dbReference type="PANTHER" id="PTHR19384:SF109">
    <property type="entry name" value="SULFITE REDUCTASE [NADPH] FLAVOPROTEIN COMPONENT"/>
    <property type="match status" value="1"/>
</dbReference>
<dbReference type="InParanoid" id="A0A316WGN6"/>
<evidence type="ECO:0000256" key="11">
    <source>
        <dbReference type="ARBA" id="ARBA00023002"/>
    </source>
</evidence>
<evidence type="ECO:0000256" key="12">
    <source>
        <dbReference type="ARBA" id="ARBA00052219"/>
    </source>
</evidence>
<protein>
    <recommendedName>
        <fullName evidence="4">assimilatory sulfite reductase (NADPH)</fullName>
        <ecNumber evidence="4">1.8.1.2</ecNumber>
    </recommendedName>
</protein>
<evidence type="ECO:0000256" key="13">
    <source>
        <dbReference type="ARBA" id="ARBA00059320"/>
    </source>
</evidence>
<keyword evidence="11" id="KW-0560">Oxidoreductase</keyword>
<dbReference type="InterPro" id="IPR001433">
    <property type="entry name" value="OxRdtase_FAD/NAD-bd"/>
</dbReference>
<evidence type="ECO:0000256" key="8">
    <source>
        <dbReference type="ARBA" id="ARBA00022827"/>
    </source>
</evidence>
<keyword evidence="17" id="KW-1185">Reference proteome</keyword>
<evidence type="ECO:0000256" key="3">
    <source>
        <dbReference type="ARBA" id="ARBA00004774"/>
    </source>
</evidence>
<dbReference type="Gene3D" id="2.40.30.10">
    <property type="entry name" value="Translation factors"/>
    <property type="match status" value="1"/>
</dbReference>
<evidence type="ECO:0000259" key="15">
    <source>
        <dbReference type="PROSITE" id="PS51384"/>
    </source>
</evidence>
<dbReference type="InterPro" id="IPR009014">
    <property type="entry name" value="Transketo_C/PFOR_II"/>
</dbReference>
<dbReference type="InterPro" id="IPR017938">
    <property type="entry name" value="Riboflavin_synthase-like_b-brl"/>
</dbReference>
<dbReference type="GO" id="GO:0005829">
    <property type="term" value="C:cytosol"/>
    <property type="evidence" value="ECO:0007669"/>
    <property type="project" value="TreeGrafter"/>
</dbReference>
<organism evidence="16 17">
    <name type="scientific">Ceraceosorus guamensis</name>
    <dbReference type="NCBI Taxonomy" id="1522189"/>
    <lineage>
        <taxon>Eukaryota</taxon>
        <taxon>Fungi</taxon>
        <taxon>Dikarya</taxon>
        <taxon>Basidiomycota</taxon>
        <taxon>Ustilaginomycotina</taxon>
        <taxon>Exobasidiomycetes</taxon>
        <taxon>Ceraceosorales</taxon>
        <taxon>Ceraceosoraceae</taxon>
        <taxon>Ceraceosorus</taxon>
    </lineage>
</organism>
<dbReference type="InterPro" id="IPR023173">
    <property type="entry name" value="NADPH_Cyt_P450_Rdtase_alpha"/>
</dbReference>
<dbReference type="InterPro" id="IPR003097">
    <property type="entry name" value="CysJ-like_FAD-binding"/>
</dbReference>
<comment type="cofactor">
    <cofactor evidence="2">
        <name>FAD</name>
        <dbReference type="ChEBI" id="CHEBI:57692"/>
    </cofactor>
</comment>
<keyword evidence="6" id="KW-0285">Flavoprotein</keyword>
<evidence type="ECO:0000313" key="16">
    <source>
        <dbReference type="EMBL" id="PWN46295.1"/>
    </source>
</evidence>
<evidence type="ECO:0000256" key="9">
    <source>
        <dbReference type="ARBA" id="ARBA00022857"/>
    </source>
</evidence>
<dbReference type="RefSeq" id="XP_025373455.1">
    <property type="nucleotide sequence ID" value="XM_025512646.1"/>
</dbReference>
<dbReference type="InterPro" id="IPR001709">
    <property type="entry name" value="Flavoprot_Pyr_Nucl_cyt_Rdtase"/>
</dbReference>
<evidence type="ECO:0000256" key="6">
    <source>
        <dbReference type="ARBA" id="ARBA00022630"/>
    </source>
</evidence>
<dbReference type="GO" id="GO:0050660">
    <property type="term" value="F:flavin adenine dinucleotide binding"/>
    <property type="evidence" value="ECO:0007669"/>
    <property type="project" value="TreeGrafter"/>
</dbReference>